<evidence type="ECO:0000313" key="2">
    <source>
        <dbReference type="EMBL" id="BAJ26078.1"/>
    </source>
</evidence>
<evidence type="ECO:0000256" key="1">
    <source>
        <dbReference type="SAM" id="MobiDB-lite"/>
    </source>
</evidence>
<dbReference type="EMBL" id="AP010968">
    <property type="protein sequence ID" value="BAJ26078.1"/>
    <property type="molecule type" value="Genomic_DNA"/>
</dbReference>
<dbReference type="KEGG" id="ksk:KSE_02275"/>
<reference evidence="2 3" key="1">
    <citation type="journal article" date="2010" name="DNA Res.">
        <title>Genome sequence of Kitasatospora setae NBRC 14216T: an evolutionary snapshot of the family Streptomycetaceae.</title>
        <authorList>
            <person name="Ichikawa N."/>
            <person name="Oguchi A."/>
            <person name="Ikeda H."/>
            <person name="Ishikawa J."/>
            <person name="Kitani S."/>
            <person name="Watanabe Y."/>
            <person name="Nakamura S."/>
            <person name="Katano Y."/>
            <person name="Kishi E."/>
            <person name="Sasagawa M."/>
            <person name="Ankai A."/>
            <person name="Fukui S."/>
            <person name="Hashimoto Y."/>
            <person name="Kamata S."/>
            <person name="Otoguro M."/>
            <person name="Tanikawa S."/>
            <person name="Nihira T."/>
            <person name="Horinouchi S."/>
            <person name="Ohnishi Y."/>
            <person name="Hayakawa M."/>
            <person name="Kuzuyama T."/>
            <person name="Arisawa A."/>
            <person name="Nomoto F."/>
            <person name="Miura H."/>
            <person name="Takahashi Y."/>
            <person name="Fujita N."/>
        </authorList>
    </citation>
    <scope>NUCLEOTIDE SEQUENCE [LARGE SCALE GENOMIC DNA]</scope>
    <source>
        <strain evidence="3">ATCC 33774 / DSM 43861 / JCM 3304 / KCC A-0304 / NBRC 14216 / KM-6054</strain>
    </source>
</reference>
<organism evidence="2 3">
    <name type="scientific">Kitasatospora setae (strain ATCC 33774 / DSM 43861 / JCM 3304 / KCC A-0304 / NBRC 14216 / KM-6054)</name>
    <name type="common">Streptomyces setae</name>
    <dbReference type="NCBI Taxonomy" id="452652"/>
    <lineage>
        <taxon>Bacteria</taxon>
        <taxon>Bacillati</taxon>
        <taxon>Actinomycetota</taxon>
        <taxon>Actinomycetes</taxon>
        <taxon>Kitasatosporales</taxon>
        <taxon>Streptomycetaceae</taxon>
        <taxon>Kitasatospora</taxon>
    </lineage>
</organism>
<protein>
    <submittedName>
        <fullName evidence="2">Uncharacterized protein</fullName>
    </submittedName>
</protein>
<dbReference type="Proteomes" id="UP000007076">
    <property type="component" value="Chromosome"/>
</dbReference>
<dbReference type="RefSeq" id="WP_014133399.1">
    <property type="nucleotide sequence ID" value="NC_016109.1"/>
</dbReference>
<dbReference type="STRING" id="452652.KSE_02275"/>
<evidence type="ECO:0000313" key="3">
    <source>
        <dbReference type="Proteomes" id="UP000007076"/>
    </source>
</evidence>
<proteinExistence type="predicted"/>
<dbReference type="HOGENOM" id="CLU_1903900_0_0_11"/>
<name>E4N4E7_KITSK</name>
<feature type="compositionally biased region" description="Low complexity" evidence="1">
    <location>
        <begin position="50"/>
        <end position="82"/>
    </location>
</feature>
<gene>
    <name evidence="2" type="ordered locus">KSE_02275</name>
</gene>
<keyword evidence="3" id="KW-1185">Reference proteome</keyword>
<feature type="region of interest" description="Disordered" evidence="1">
    <location>
        <begin position="50"/>
        <end position="95"/>
    </location>
</feature>
<sequence>MPSSSEVVDSEPVCTSARVTVPLILASESLSEIRAVSVAENGAVRAAISASSSAAPGAPGAAPLSESVGEAGAGRSPSAAGPPEQPVRAARATPAVQPRNFEIDTGILRATIRAYDRRWRCFRRSSAQGKVVW</sequence>
<accession>E4N4E7</accession>
<dbReference type="AlphaFoldDB" id="E4N4E7"/>